<dbReference type="Pfam" id="PF13833">
    <property type="entry name" value="EF-hand_8"/>
    <property type="match status" value="1"/>
</dbReference>
<dbReference type="Pfam" id="PF00835">
    <property type="entry name" value="SNAP-25"/>
    <property type="match status" value="1"/>
</dbReference>
<dbReference type="SUPFAM" id="SSF58038">
    <property type="entry name" value="SNARE fusion complex"/>
    <property type="match status" value="2"/>
</dbReference>
<keyword evidence="6" id="KW-0677">Repeat</keyword>
<evidence type="ECO:0000259" key="13">
    <source>
        <dbReference type="PROSITE" id="PS50222"/>
    </source>
</evidence>
<gene>
    <name evidence="14" type="ORF">QQF64_008738</name>
</gene>
<dbReference type="InterPro" id="IPR000928">
    <property type="entry name" value="SNAP-25_dom"/>
</dbReference>
<evidence type="ECO:0000313" key="14">
    <source>
        <dbReference type="EMBL" id="KAL1260911.1"/>
    </source>
</evidence>
<organism evidence="14 15">
    <name type="scientific">Cirrhinus molitorella</name>
    <name type="common">mud carp</name>
    <dbReference type="NCBI Taxonomy" id="172907"/>
    <lineage>
        <taxon>Eukaryota</taxon>
        <taxon>Metazoa</taxon>
        <taxon>Chordata</taxon>
        <taxon>Craniata</taxon>
        <taxon>Vertebrata</taxon>
        <taxon>Euteleostomi</taxon>
        <taxon>Actinopterygii</taxon>
        <taxon>Neopterygii</taxon>
        <taxon>Teleostei</taxon>
        <taxon>Ostariophysi</taxon>
        <taxon>Cypriniformes</taxon>
        <taxon>Cyprinidae</taxon>
        <taxon>Labeoninae</taxon>
        <taxon>Labeonini</taxon>
        <taxon>Cirrhinus</taxon>
    </lineage>
</organism>
<dbReference type="PANTHER" id="PTHR46735">
    <property type="entry name" value="CALPAIN, SMALL SUBUNIT 1 A-RELATED"/>
    <property type="match status" value="1"/>
</dbReference>
<keyword evidence="9" id="KW-0472">Membrane</keyword>
<dbReference type="Gene3D" id="1.20.5.110">
    <property type="match status" value="2"/>
</dbReference>
<evidence type="ECO:0000256" key="10">
    <source>
        <dbReference type="RuleBase" id="RU003496"/>
    </source>
</evidence>
<dbReference type="Gene3D" id="1.10.238.10">
    <property type="entry name" value="EF-hand"/>
    <property type="match status" value="1"/>
</dbReference>
<evidence type="ECO:0000256" key="6">
    <source>
        <dbReference type="ARBA" id="ARBA00022737"/>
    </source>
</evidence>
<proteinExistence type="inferred from homology"/>
<dbReference type="PROSITE" id="PS00018">
    <property type="entry name" value="EF_HAND_1"/>
    <property type="match status" value="1"/>
</dbReference>
<dbReference type="PANTHER" id="PTHR46735:SF3">
    <property type="entry name" value="CALPAIN SMALL SUBUNIT 1-RELATED"/>
    <property type="match status" value="1"/>
</dbReference>
<keyword evidence="3" id="KW-1003">Cell membrane</keyword>
<dbReference type="PROSITE" id="PS50192">
    <property type="entry name" value="T_SNARE"/>
    <property type="match status" value="2"/>
</dbReference>
<feature type="coiled-coil region" evidence="11">
    <location>
        <begin position="262"/>
        <end position="342"/>
    </location>
</feature>
<dbReference type="EMBL" id="JAYMGO010000015">
    <property type="protein sequence ID" value="KAL1260911.1"/>
    <property type="molecule type" value="Genomic_DNA"/>
</dbReference>
<dbReference type="CDD" id="cd15885">
    <property type="entry name" value="SNARE_SNAP25C"/>
    <property type="match status" value="1"/>
</dbReference>
<dbReference type="SUPFAM" id="SSF47473">
    <property type="entry name" value="EF-hand"/>
    <property type="match status" value="1"/>
</dbReference>
<dbReference type="SMART" id="SM00397">
    <property type="entry name" value="t_SNARE"/>
    <property type="match status" value="2"/>
</dbReference>
<dbReference type="InterPro" id="IPR039077">
    <property type="entry name" value="SNAP-25_N_SNARE_chord"/>
</dbReference>
<accession>A0ABR3M9E2</accession>
<reference evidence="14 15" key="1">
    <citation type="submission" date="2023-09" db="EMBL/GenBank/DDBJ databases">
        <authorList>
            <person name="Wang M."/>
        </authorList>
    </citation>
    <scope>NUCLEOTIDE SEQUENCE [LARGE SCALE GENOMIC DNA]</scope>
    <source>
        <strain evidence="14">GT-2023</strain>
        <tissue evidence="14">Liver</tissue>
    </source>
</reference>
<keyword evidence="15" id="KW-1185">Reference proteome</keyword>
<dbReference type="InterPro" id="IPR002048">
    <property type="entry name" value="EF_hand_dom"/>
</dbReference>
<keyword evidence="7" id="KW-0106">Calcium</keyword>
<dbReference type="PROSITE" id="PS50222">
    <property type="entry name" value="EF_HAND_2"/>
    <property type="match status" value="2"/>
</dbReference>
<dbReference type="Proteomes" id="UP001558613">
    <property type="component" value="Unassembled WGS sequence"/>
</dbReference>
<evidence type="ECO:0000259" key="12">
    <source>
        <dbReference type="PROSITE" id="PS50192"/>
    </source>
</evidence>
<evidence type="ECO:0000256" key="9">
    <source>
        <dbReference type="ARBA" id="ARBA00023136"/>
    </source>
</evidence>
<comment type="similarity">
    <text evidence="10">Belongs to the SNAP-25 family.</text>
</comment>
<evidence type="ECO:0000313" key="15">
    <source>
        <dbReference type="Proteomes" id="UP001558613"/>
    </source>
</evidence>
<name>A0ABR3M9E2_9TELE</name>
<evidence type="ECO:0000256" key="2">
    <source>
        <dbReference type="ARBA" id="ARBA00004496"/>
    </source>
</evidence>
<evidence type="ECO:0000256" key="11">
    <source>
        <dbReference type="SAM" id="Coils"/>
    </source>
</evidence>
<feature type="domain" description="T-SNARE coiled-coil homology" evidence="12">
    <location>
        <begin position="277"/>
        <end position="339"/>
    </location>
</feature>
<evidence type="ECO:0000256" key="7">
    <source>
        <dbReference type="ARBA" id="ARBA00022837"/>
    </source>
</evidence>
<protein>
    <recommendedName>
        <fullName evidence="10">Synaptosomal-associated protein</fullName>
    </recommendedName>
</protein>
<dbReference type="InterPro" id="IPR000727">
    <property type="entry name" value="T_SNARE_dom"/>
</dbReference>
<evidence type="ECO:0000256" key="3">
    <source>
        <dbReference type="ARBA" id="ARBA00022475"/>
    </source>
</evidence>
<evidence type="ECO:0000256" key="5">
    <source>
        <dbReference type="ARBA" id="ARBA00022723"/>
    </source>
</evidence>
<sequence>MFEDYTEQWVFSSSVLFRWTYSASLFRVLKMFTVGKFLKGIVDVVSNIDQFVPSDPPPPKRPLAYANQNETDEERQFRRVFQQLAGDDMEVSPNELMGILNKIIGKHGDLKTDGFTIESCRSMVAVMDSDSTGKLGFEEFKYLWNNIKRWQVIYKTFDADRSGVIGSDELPGAFKAAGFPLNDMLFQLIIRRYSDEKGNMDFDNYIGCLVRLDAMCRAFKTLDKDNNGTIKVDIQEWLQLTMENNAEACSCCHTFSARMAADSTMRSEVEELQRRANQVTDESLEITRNMKLLLEESKDAGIRTLVMLDEQGEQLDRIEEGLDQINKDMKEAEKNLTDMARCCGLCIWPCTKLKDFEASGAYKKVWGNNQDGVVSSQPSSRVVDEREKMTMSGGYIRRVTNDAREDEMEENLAQVGSILGNLRSMALDMGNEIDTQNVQIDRIQSKAMVNESRIRHVRPHCSHIIYKAF</sequence>
<dbReference type="CDD" id="cd15894">
    <property type="entry name" value="SNARE_SNAP25N"/>
    <property type="match status" value="1"/>
</dbReference>
<comment type="subcellular location">
    <subcellularLocation>
        <location evidence="1">Cell membrane</location>
    </subcellularLocation>
    <subcellularLocation>
        <location evidence="2">Cytoplasm</location>
    </subcellularLocation>
</comment>
<dbReference type="InterPro" id="IPR018247">
    <property type="entry name" value="EF_Hand_1_Ca_BS"/>
</dbReference>
<keyword evidence="8 11" id="KW-0175">Coiled coil</keyword>
<feature type="domain" description="EF-hand" evidence="13">
    <location>
        <begin position="210"/>
        <end position="247"/>
    </location>
</feature>
<keyword evidence="4" id="KW-0963">Cytoplasm</keyword>
<feature type="domain" description="T-SNARE coiled-coil homology" evidence="12">
    <location>
        <begin position="402"/>
        <end position="464"/>
    </location>
</feature>
<evidence type="ECO:0000256" key="1">
    <source>
        <dbReference type="ARBA" id="ARBA00004236"/>
    </source>
</evidence>
<dbReference type="CDD" id="cd16188">
    <property type="entry name" value="EFh_PEF_CPNS1_2"/>
    <property type="match status" value="1"/>
</dbReference>
<feature type="domain" description="EF-hand" evidence="13">
    <location>
        <begin position="145"/>
        <end position="180"/>
    </location>
</feature>
<comment type="caution">
    <text evidence="14">The sequence shown here is derived from an EMBL/GenBank/DDBJ whole genome shotgun (WGS) entry which is preliminary data.</text>
</comment>
<evidence type="ECO:0000256" key="4">
    <source>
        <dbReference type="ARBA" id="ARBA00022490"/>
    </source>
</evidence>
<dbReference type="InterPro" id="IPR011992">
    <property type="entry name" value="EF-hand-dom_pair"/>
</dbReference>
<evidence type="ECO:0000256" key="8">
    <source>
        <dbReference type="ARBA" id="ARBA00023054"/>
    </source>
</evidence>
<keyword evidence="5" id="KW-0479">Metal-binding</keyword>